<sequence length="136" mass="15123">RAQQIYNGSAVCTMTISSFKDEGETVSTLSRRSSLSKTFTRSAPVICESSSSKAEHLGKRLGLHLIQFKKLLVLVQRMSSHAQRQEGYNKLLQALDRCEQSAVKIMEFDDEVALDNGRRRIAELRSAINASIAGYS</sequence>
<protein>
    <submittedName>
        <fullName evidence="1">Uncharacterized protein</fullName>
    </submittedName>
</protein>
<accession>A0A0J8DTM7</accession>
<dbReference type="Gramene" id="KMS94135">
    <property type="protein sequence ID" value="KMS94135"/>
    <property type="gene ID" value="BVRB_024450"/>
</dbReference>
<dbReference type="Proteomes" id="UP000035740">
    <property type="component" value="Unassembled WGS sequence"/>
</dbReference>
<dbReference type="EMBL" id="KQ095815">
    <property type="protein sequence ID" value="KMS94135.1"/>
    <property type="molecule type" value="Genomic_DNA"/>
</dbReference>
<gene>
    <name evidence="1" type="ORF">BVRB_024450</name>
</gene>
<keyword evidence="2" id="KW-1185">Reference proteome</keyword>
<name>A0A0J8DTM7_BETVV</name>
<dbReference type="AlphaFoldDB" id="A0A0J8DTM7"/>
<evidence type="ECO:0000313" key="2">
    <source>
        <dbReference type="Proteomes" id="UP000035740"/>
    </source>
</evidence>
<organism evidence="1 2">
    <name type="scientific">Beta vulgaris subsp. vulgaris</name>
    <name type="common">Beet</name>
    <dbReference type="NCBI Taxonomy" id="3555"/>
    <lineage>
        <taxon>Eukaryota</taxon>
        <taxon>Viridiplantae</taxon>
        <taxon>Streptophyta</taxon>
        <taxon>Embryophyta</taxon>
        <taxon>Tracheophyta</taxon>
        <taxon>Spermatophyta</taxon>
        <taxon>Magnoliopsida</taxon>
        <taxon>eudicotyledons</taxon>
        <taxon>Gunneridae</taxon>
        <taxon>Pentapetalae</taxon>
        <taxon>Caryophyllales</taxon>
        <taxon>Chenopodiaceae</taxon>
        <taxon>Betoideae</taxon>
        <taxon>Beta</taxon>
    </lineage>
</organism>
<proteinExistence type="predicted"/>
<feature type="non-terminal residue" evidence="1">
    <location>
        <position position="1"/>
    </location>
</feature>
<evidence type="ECO:0000313" key="1">
    <source>
        <dbReference type="EMBL" id="KMS94135.1"/>
    </source>
</evidence>
<reference evidence="1 2" key="1">
    <citation type="journal article" date="2014" name="Nature">
        <title>The genome of the recently domesticated crop plant sugar beet (Beta vulgaris).</title>
        <authorList>
            <person name="Dohm J.C."/>
            <person name="Minoche A.E."/>
            <person name="Holtgrawe D."/>
            <person name="Capella-Gutierrez S."/>
            <person name="Zakrzewski F."/>
            <person name="Tafer H."/>
            <person name="Rupp O."/>
            <person name="Sorensen T.R."/>
            <person name="Stracke R."/>
            <person name="Reinhardt R."/>
            <person name="Goesmann A."/>
            <person name="Kraft T."/>
            <person name="Schulz B."/>
            <person name="Stadler P.F."/>
            <person name="Schmidt T."/>
            <person name="Gabaldon T."/>
            <person name="Lehrach H."/>
            <person name="Weisshaar B."/>
            <person name="Himmelbauer H."/>
        </authorList>
    </citation>
    <scope>NUCLEOTIDE SEQUENCE [LARGE SCALE GENOMIC DNA]</scope>
    <source>
        <tissue evidence="1">Taproot</tissue>
    </source>
</reference>